<dbReference type="Proteomes" id="UP001374584">
    <property type="component" value="Unassembled WGS sequence"/>
</dbReference>
<keyword evidence="2" id="KW-1185">Reference proteome</keyword>
<name>A0AAN9LB67_PHACN</name>
<dbReference type="AlphaFoldDB" id="A0AAN9LB67"/>
<gene>
    <name evidence="1" type="ORF">VNO80_28874</name>
</gene>
<comment type="caution">
    <text evidence="1">The sequence shown here is derived from an EMBL/GenBank/DDBJ whole genome shotgun (WGS) entry which is preliminary data.</text>
</comment>
<sequence>MKRCHIKVTFILQFARLATRISNGPRKPTQTFTAAVLVPNYHYMTPRGDSSISKNPRNHTATYTHRTLWLWQRDSSPFFASICERGFLAPSLMQFR</sequence>
<evidence type="ECO:0000313" key="2">
    <source>
        <dbReference type="Proteomes" id="UP001374584"/>
    </source>
</evidence>
<accession>A0AAN9LB67</accession>
<reference evidence="1 2" key="1">
    <citation type="submission" date="2024-01" db="EMBL/GenBank/DDBJ databases">
        <title>The genomes of 5 underutilized Papilionoideae crops provide insights into root nodulation and disease resistanc.</title>
        <authorList>
            <person name="Jiang F."/>
        </authorList>
    </citation>
    <scope>NUCLEOTIDE SEQUENCE [LARGE SCALE GENOMIC DNA]</scope>
    <source>
        <strain evidence="1">JINMINGXINNONG_FW02</strain>
        <tissue evidence="1">Leaves</tissue>
    </source>
</reference>
<proteinExistence type="predicted"/>
<dbReference type="EMBL" id="JAYMYR010000011">
    <property type="protein sequence ID" value="KAK7332126.1"/>
    <property type="molecule type" value="Genomic_DNA"/>
</dbReference>
<organism evidence="1 2">
    <name type="scientific">Phaseolus coccineus</name>
    <name type="common">Scarlet runner bean</name>
    <name type="synonym">Phaseolus multiflorus</name>
    <dbReference type="NCBI Taxonomy" id="3886"/>
    <lineage>
        <taxon>Eukaryota</taxon>
        <taxon>Viridiplantae</taxon>
        <taxon>Streptophyta</taxon>
        <taxon>Embryophyta</taxon>
        <taxon>Tracheophyta</taxon>
        <taxon>Spermatophyta</taxon>
        <taxon>Magnoliopsida</taxon>
        <taxon>eudicotyledons</taxon>
        <taxon>Gunneridae</taxon>
        <taxon>Pentapetalae</taxon>
        <taxon>rosids</taxon>
        <taxon>fabids</taxon>
        <taxon>Fabales</taxon>
        <taxon>Fabaceae</taxon>
        <taxon>Papilionoideae</taxon>
        <taxon>50 kb inversion clade</taxon>
        <taxon>NPAAA clade</taxon>
        <taxon>indigoferoid/millettioid clade</taxon>
        <taxon>Phaseoleae</taxon>
        <taxon>Phaseolus</taxon>
    </lineage>
</organism>
<evidence type="ECO:0000313" key="1">
    <source>
        <dbReference type="EMBL" id="KAK7332126.1"/>
    </source>
</evidence>
<protein>
    <submittedName>
        <fullName evidence="1">Uncharacterized protein</fullName>
    </submittedName>
</protein>